<evidence type="ECO:0000259" key="5">
    <source>
        <dbReference type="Pfam" id="PF00496"/>
    </source>
</evidence>
<feature type="signal peptide" evidence="4">
    <location>
        <begin position="1"/>
        <end position="24"/>
    </location>
</feature>
<dbReference type="Gene3D" id="3.40.190.10">
    <property type="entry name" value="Periplasmic binding protein-like II"/>
    <property type="match status" value="1"/>
</dbReference>
<feature type="chain" id="PRO_5046165451" evidence="4">
    <location>
        <begin position="25"/>
        <end position="635"/>
    </location>
</feature>
<dbReference type="EMBL" id="JBHUCX010000089">
    <property type="protein sequence ID" value="MFD1677212.1"/>
    <property type="molecule type" value="Genomic_DNA"/>
</dbReference>
<sequence length="635" mass="71744">MRKRFLAACSVLGLSVGLAGCGAAQNVDLTKISSSSPPAQPKYDTTDSFTFDGSWPMPPQFQGNPFAAGGEGTGTQYEFEQLFEYIRSTQQFTPRLAASYKNTATETIVHLRKNARWSDGAPITSKDIWAYYMLQHTEVTNYLTNIETPDAHTVVFVWAKQTNPFNQMRMALISQDNQGEIPYHIYGKYADKEYQLLQEAKKQSPTWTANTWMGVKIPTAIQTQMTKNYANFTSDTPPDPICSGPYMVYSTNNTDQILVKNPYYWDRKDVKFKELWIKQIQQVPAQWAELKSGQLDYYDGTPPQDVLNAGLASNPDLVHYQMEDVASIGMYFNLREPIFQNEKFRQALAYVFDRSKIRDVGNYFGVTSPYNMTGLVPSTLSSVLSKQTLSKMTKYTYNPAKATQMLEQLGWKKENGKWHEPNGKVPHFIIGANTTWMPGVLSGQVAAQQLTDFGIPTSLIAADASIEPTNADNGKYDMSIDWVDVTFGYSSPWNSLDYMFWSTPEQEIGFPTYKSGPNNGHPKTNLIGLNGQKVDPNTYINEFPVTHNAAKRQEMTDNMAYAINQAVYGINFFQNVTGAWANVKMLGGNWPMENEWSKYDRNMPLPKTGTETALKIAEMNTGFGSDWWVFNYWPN</sequence>
<accession>A0ABW4JQT9</accession>
<name>A0ABW4JQT9_9BACL</name>
<keyword evidence="3 4" id="KW-0732">Signal</keyword>
<dbReference type="InterPro" id="IPR000914">
    <property type="entry name" value="SBP_5_dom"/>
</dbReference>
<evidence type="ECO:0000256" key="3">
    <source>
        <dbReference type="ARBA" id="ARBA00022729"/>
    </source>
</evidence>
<feature type="domain" description="Solute-binding protein family 5" evidence="5">
    <location>
        <begin position="92"/>
        <end position="502"/>
    </location>
</feature>
<dbReference type="InterPro" id="IPR039424">
    <property type="entry name" value="SBP_5"/>
</dbReference>
<dbReference type="PANTHER" id="PTHR30290">
    <property type="entry name" value="PERIPLASMIC BINDING COMPONENT OF ABC TRANSPORTER"/>
    <property type="match status" value="1"/>
</dbReference>
<evidence type="ECO:0000313" key="6">
    <source>
        <dbReference type="EMBL" id="MFD1677212.1"/>
    </source>
</evidence>
<dbReference type="PROSITE" id="PS51257">
    <property type="entry name" value="PROKAR_LIPOPROTEIN"/>
    <property type="match status" value="1"/>
</dbReference>
<comment type="similarity">
    <text evidence="1">Belongs to the bacterial solute-binding protein 5 family.</text>
</comment>
<comment type="caution">
    <text evidence="6">The sequence shown here is derived from an EMBL/GenBank/DDBJ whole genome shotgun (WGS) entry which is preliminary data.</text>
</comment>
<gene>
    <name evidence="6" type="ORF">ACFSB2_21290</name>
</gene>
<dbReference type="SUPFAM" id="SSF53850">
    <property type="entry name" value="Periplasmic binding protein-like II"/>
    <property type="match status" value="1"/>
</dbReference>
<dbReference type="RefSeq" id="WP_377945127.1">
    <property type="nucleotide sequence ID" value="NZ_JBHUCX010000089.1"/>
</dbReference>
<evidence type="ECO:0000313" key="7">
    <source>
        <dbReference type="Proteomes" id="UP001597079"/>
    </source>
</evidence>
<evidence type="ECO:0000256" key="4">
    <source>
        <dbReference type="SAM" id="SignalP"/>
    </source>
</evidence>
<evidence type="ECO:0000256" key="1">
    <source>
        <dbReference type="ARBA" id="ARBA00005695"/>
    </source>
</evidence>
<dbReference type="Proteomes" id="UP001597079">
    <property type="component" value="Unassembled WGS sequence"/>
</dbReference>
<protein>
    <submittedName>
        <fullName evidence="6">ABC transporter substrate-binding protein</fullName>
    </submittedName>
</protein>
<organism evidence="6 7">
    <name type="scientific">Alicyclobacillus fodiniaquatilis</name>
    <dbReference type="NCBI Taxonomy" id="1661150"/>
    <lineage>
        <taxon>Bacteria</taxon>
        <taxon>Bacillati</taxon>
        <taxon>Bacillota</taxon>
        <taxon>Bacilli</taxon>
        <taxon>Bacillales</taxon>
        <taxon>Alicyclobacillaceae</taxon>
        <taxon>Alicyclobacillus</taxon>
    </lineage>
</organism>
<proteinExistence type="inferred from homology"/>
<reference evidence="7" key="1">
    <citation type="journal article" date="2019" name="Int. J. Syst. Evol. Microbiol.">
        <title>The Global Catalogue of Microorganisms (GCM) 10K type strain sequencing project: providing services to taxonomists for standard genome sequencing and annotation.</title>
        <authorList>
            <consortium name="The Broad Institute Genomics Platform"/>
            <consortium name="The Broad Institute Genome Sequencing Center for Infectious Disease"/>
            <person name="Wu L."/>
            <person name="Ma J."/>
        </authorList>
    </citation>
    <scope>NUCLEOTIDE SEQUENCE [LARGE SCALE GENOMIC DNA]</scope>
    <source>
        <strain evidence="7">CGMCC 1.12286</strain>
    </source>
</reference>
<keyword evidence="2" id="KW-0813">Transport</keyword>
<evidence type="ECO:0000256" key="2">
    <source>
        <dbReference type="ARBA" id="ARBA00022448"/>
    </source>
</evidence>
<keyword evidence="7" id="KW-1185">Reference proteome</keyword>
<dbReference type="PANTHER" id="PTHR30290:SF9">
    <property type="entry name" value="OLIGOPEPTIDE-BINDING PROTEIN APPA"/>
    <property type="match status" value="1"/>
</dbReference>
<dbReference type="Gene3D" id="3.10.105.10">
    <property type="entry name" value="Dipeptide-binding Protein, Domain 3"/>
    <property type="match status" value="1"/>
</dbReference>
<dbReference type="Pfam" id="PF00496">
    <property type="entry name" value="SBP_bac_5"/>
    <property type="match status" value="1"/>
</dbReference>